<feature type="domain" description="ABC transmembrane type-2" evidence="12">
    <location>
        <begin position="26"/>
        <end position="251"/>
    </location>
</feature>
<comment type="subcellular location">
    <subcellularLocation>
        <location evidence="11">Cell inner membrane</location>
        <topology evidence="11">Multi-pass membrane protein</topology>
    </subcellularLocation>
    <subcellularLocation>
        <location evidence="1">Cell membrane</location>
        <topology evidence="1">Multi-pass membrane protein</topology>
    </subcellularLocation>
</comment>
<dbReference type="InterPro" id="IPR047817">
    <property type="entry name" value="ABC2_TM_bact-type"/>
</dbReference>
<keyword evidence="5" id="KW-0762">Sugar transport</keyword>
<keyword evidence="8 11" id="KW-1133">Transmembrane helix</keyword>
<feature type="transmembrane region" description="Helical" evidence="11">
    <location>
        <begin position="140"/>
        <end position="168"/>
    </location>
</feature>
<dbReference type="RefSeq" id="WP_114829452.1">
    <property type="nucleotide sequence ID" value="NZ_QQTO01000021.1"/>
</dbReference>
<keyword evidence="4 11" id="KW-1003">Cell membrane</keyword>
<dbReference type="OrthoDB" id="9786910at2"/>
<evidence type="ECO:0000313" key="13">
    <source>
        <dbReference type="EMBL" id="RDJ25406.1"/>
    </source>
</evidence>
<keyword evidence="6 11" id="KW-0812">Transmembrane</keyword>
<evidence type="ECO:0000256" key="6">
    <source>
        <dbReference type="ARBA" id="ARBA00022692"/>
    </source>
</evidence>
<gene>
    <name evidence="13" type="ORF">DWE98_11805</name>
</gene>
<keyword evidence="7" id="KW-0972">Capsule biogenesis/degradation</keyword>
<dbReference type="PANTHER" id="PTHR30413:SF10">
    <property type="entry name" value="CAPSULE POLYSACCHARIDE EXPORT INNER-MEMBRANE PROTEIN CTRC"/>
    <property type="match status" value="1"/>
</dbReference>
<dbReference type="PANTHER" id="PTHR30413">
    <property type="entry name" value="INNER MEMBRANE TRANSPORT PERMEASE"/>
    <property type="match status" value="1"/>
</dbReference>
<proteinExistence type="inferred from homology"/>
<evidence type="ECO:0000256" key="11">
    <source>
        <dbReference type="RuleBase" id="RU361157"/>
    </source>
</evidence>
<keyword evidence="14" id="KW-1185">Reference proteome</keyword>
<dbReference type="EMBL" id="QQTP01000005">
    <property type="protein sequence ID" value="RDJ25406.1"/>
    <property type="molecule type" value="Genomic_DNA"/>
</dbReference>
<keyword evidence="10 11" id="KW-0472">Membrane</keyword>
<evidence type="ECO:0000313" key="14">
    <source>
        <dbReference type="Proteomes" id="UP000255207"/>
    </source>
</evidence>
<evidence type="ECO:0000256" key="9">
    <source>
        <dbReference type="ARBA" id="ARBA00023047"/>
    </source>
</evidence>
<protein>
    <recommendedName>
        <fullName evidence="11">Transport permease protein</fullName>
    </recommendedName>
</protein>
<accession>A0A370L6P3</accession>
<dbReference type="PRINTS" id="PR00164">
    <property type="entry name" value="ABC2TRNSPORT"/>
</dbReference>
<reference evidence="14" key="1">
    <citation type="submission" date="2018-07" db="EMBL/GenBank/DDBJ databases">
        <authorList>
            <person name="Safronova V.I."/>
            <person name="Chirak E.R."/>
            <person name="Sazanova A.L."/>
        </authorList>
    </citation>
    <scope>NUCLEOTIDE SEQUENCE [LARGE SCALE GENOMIC DNA]</scope>
    <source>
        <strain evidence="14">RCAM04685</strain>
    </source>
</reference>
<dbReference type="InterPro" id="IPR013525">
    <property type="entry name" value="ABC2_TM"/>
</dbReference>
<dbReference type="GO" id="GO:0015920">
    <property type="term" value="P:lipopolysaccharide transport"/>
    <property type="evidence" value="ECO:0007669"/>
    <property type="project" value="TreeGrafter"/>
</dbReference>
<comment type="similarity">
    <text evidence="2 11">Belongs to the ABC-2 integral membrane protein family.</text>
</comment>
<evidence type="ECO:0000256" key="5">
    <source>
        <dbReference type="ARBA" id="ARBA00022597"/>
    </source>
</evidence>
<evidence type="ECO:0000256" key="10">
    <source>
        <dbReference type="ARBA" id="ARBA00023136"/>
    </source>
</evidence>
<dbReference type="PIRSF" id="PIRSF006648">
    <property type="entry name" value="DrrB"/>
    <property type="match status" value="1"/>
</dbReference>
<dbReference type="GO" id="GO:0140359">
    <property type="term" value="F:ABC-type transporter activity"/>
    <property type="evidence" value="ECO:0007669"/>
    <property type="project" value="InterPro"/>
</dbReference>
<dbReference type="AlphaFoldDB" id="A0A370L6P3"/>
<dbReference type="GO" id="GO:0015774">
    <property type="term" value="P:polysaccharide transport"/>
    <property type="evidence" value="ECO:0007669"/>
    <property type="project" value="UniProtKB-KW"/>
</dbReference>
<feature type="transmembrane region" description="Helical" evidence="11">
    <location>
        <begin position="62"/>
        <end position="79"/>
    </location>
</feature>
<evidence type="ECO:0000256" key="2">
    <source>
        <dbReference type="ARBA" id="ARBA00007783"/>
    </source>
</evidence>
<evidence type="ECO:0000256" key="4">
    <source>
        <dbReference type="ARBA" id="ARBA00022475"/>
    </source>
</evidence>
<dbReference type="GO" id="GO:0043190">
    <property type="term" value="C:ATP-binding cassette (ABC) transporter complex"/>
    <property type="evidence" value="ECO:0007669"/>
    <property type="project" value="InterPro"/>
</dbReference>
<evidence type="ECO:0000256" key="3">
    <source>
        <dbReference type="ARBA" id="ARBA00022448"/>
    </source>
</evidence>
<organism evidence="13 14">
    <name type="scientific">Bosea caraganae</name>
    <dbReference type="NCBI Taxonomy" id="2763117"/>
    <lineage>
        <taxon>Bacteria</taxon>
        <taxon>Pseudomonadati</taxon>
        <taxon>Pseudomonadota</taxon>
        <taxon>Alphaproteobacteria</taxon>
        <taxon>Hyphomicrobiales</taxon>
        <taxon>Boseaceae</taxon>
        <taxon>Bosea</taxon>
    </lineage>
</organism>
<evidence type="ECO:0000259" key="12">
    <source>
        <dbReference type="PROSITE" id="PS51012"/>
    </source>
</evidence>
<dbReference type="Pfam" id="PF01061">
    <property type="entry name" value="ABC2_membrane"/>
    <property type="match status" value="1"/>
</dbReference>
<keyword evidence="9" id="KW-0625">Polysaccharide transport</keyword>
<sequence length="259" mass="28328">MNKIPLSLISQLTVREVASRYRGSMLGLIWSLATPLFMLAVFTFFFAVVFQSRWGQGQTSPTEFGLIVFAGLTPFNLFAEMVSRAPNLVTAQPNLVKKVVFPLAVLPIVAMGSALFQAAIAIVVLLVFQITLGSGFHTVVLLLPLLVLPLCLFTLGVTWFLAALGVYVRDVSQLMPSIVTALMFLSPIFYPSSNLPEWIRPFAANNPLAFSIETVREAVIFGRLPNLVMWLLGIVGGLIVAALGYAFFQKTRKGFADVL</sequence>
<evidence type="ECO:0000256" key="1">
    <source>
        <dbReference type="ARBA" id="ARBA00004651"/>
    </source>
</evidence>
<feature type="transmembrane region" description="Helical" evidence="11">
    <location>
        <begin position="28"/>
        <end position="50"/>
    </location>
</feature>
<keyword evidence="3 11" id="KW-0813">Transport</keyword>
<feature type="transmembrane region" description="Helical" evidence="11">
    <location>
        <begin position="174"/>
        <end position="190"/>
    </location>
</feature>
<dbReference type="InterPro" id="IPR000412">
    <property type="entry name" value="ABC_2_transport"/>
</dbReference>
<feature type="transmembrane region" description="Helical" evidence="11">
    <location>
        <begin position="227"/>
        <end position="248"/>
    </location>
</feature>
<feature type="transmembrane region" description="Helical" evidence="11">
    <location>
        <begin position="99"/>
        <end position="128"/>
    </location>
</feature>
<evidence type="ECO:0000256" key="8">
    <source>
        <dbReference type="ARBA" id="ARBA00022989"/>
    </source>
</evidence>
<dbReference type="Proteomes" id="UP000255207">
    <property type="component" value="Unassembled WGS sequence"/>
</dbReference>
<dbReference type="PROSITE" id="PS51012">
    <property type="entry name" value="ABC_TM2"/>
    <property type="match status" value="1"/>
</dbReference>
<name>A0A370L6P3_9HYPH</name>
<evidence type="ECO:0000256" key="7">
    <source>
        <dbReference type="ARBA" id="ARBA00022903"/>
    </source>
</evidence>
<comment type="caution">
    <text evidence="13">The sequence shown here is derived from an EMBL/GenBank/DDBJ whole genome shotgun (WGS) entry which is preliminary data.</text>
</comment>